<dbReference type="AlphaFoldDB" id="A0A087UWN6"/>
<evidence type="ECO:0000313" key="2">
    <source>
        <dbReference type="Proteomes" id="UP000054359"/>
    </source>
</evidence>
<gene>
    <name evidence="1" type="ORF">X975_09847</name>
</gene>
<keyword evidence="2" id="KW-1185">Reference proteome</keyword>
<protein>
    <submittedName>
        <fullName evidence="1">Uncharacterized protein</fullName>
    </submittedName>
</protein>
<proteinExistence type="predicted"/>
<reference evidence="1 2" key="1">
    <citation type="submission" date="2013-11" db="EMBL/GenBank/DDBJ databases">
        <title>Genome sequencing of Stegodyphus mimosarum.</title>
        <authorList>
            <person name="Bechsgaard J."/>
        </authorList>
    </citation>
    <scope>NUCLEOTIDE SEQUENCE [LARGE SCALE GENOMIC DNA]</scope>
</reference>
<dbReference type="OrthoDB" id="6437122at2759"/>
<sequence length="131" mass="15451">MNVRSPYEGRHLNDLYREPIRFDNATQLNFLKDMTLWLKNWKLSVHSNNGLSPQTFQSLITVNEAVVQLIPYLFQKYKMDYILLGKFQTDDLEARFGAYRQLSGSNYYISFVQVLENERKLRFKSCVIVSA</sequence>
<feature type="non-terminal residue" evidence="1">
    <location>
        <position position="131"/>
    </location>
</feature>
<name>A0A087UWN6_STEMI</name>
<organism evidence="1 2">
    <name type="scientific">Stegodyphus mimosarum</name>
    <name type="common">African social velvet spider</name>
    <dbReference type="NCBI Taxonomy" id="407821"/>
    <lineage>
        <taxon>Eukaryota</taxon>
        <taxon>Metazoa</taxon>
        <taxon>Ecdysozoa</taxon>
        <taxon>Arthropoda</taxon>
        <taxon>Chelicerata</taxon>
        <taxon>Arachnida</taxon>
        <taxon>Araneae</taxon>
        <taxon>Araneomorphae</taxon>
        <taxon>Entelegynae</taxon>
        <taxon>Eresoidea</taxon>
        <taxon>Eresidae</taxon>
        <taxon>Stegodyphus</taxon>
    </lineage>
</organism>
<dbReference type="EMBL" id="KK122029">
    <property type="protein sequence ID" value="KFM81775.1"/>
    <property type="molecule type" value="Genomic_DNA"/>
</dbReference>
<accession>A0A087UWN6</accession>
<dbReference type="Proteomes" id="UP000054359">
    <property type="component" value="Unassembled WGS sequence"/>
</dbReference>
<evidence type="ECO:0000313" key="1">
    <source>
        <dbReference type="EMBL" id="KFM81775.1"/>
    </source>
</evidence>